<accession>X1URE4</accession>
<proteinExistence type="predicted"/>
<dbReference type="Pfam" id="PF01909">
    <property type="entry name" value="NTP_transf_2"/>
    <property type="match status" value="1"/>
</dbReference>
<protein>
    <recommendedName>
        <fullName evidence="1">Polymerase nucleotidyl transferase domain-containing protein</fullName>
    </recommendedName>
</protein>
<dbReference type="CDD" id="cd05403">
    <property type="entry name" value="NT_KNTase_like"/>
    <property type="match status" value="1"/>
</dbReference>
<dbReference type="Gene3D" id="3.30.460.10">
    <property type="entry name" value="Beta Polymerase, domain 2"/>
    <property type="match status" value="1"/>
</dbReference>
<name>X1URE4_9ZZZZ</name>
<gene>
    <name evidence="2" type="ORF">S12H4_31062</name>
</gene>
<sequence>RKSPSSVQIFYPKFNKDELIQIIRERLDDLNKKLPLLLVILFGSYAKGSYTVASDADLLVVYGGKERKDAYATVKRTLRVPRLEPHVYSHSEYEKMKKVVNKMTKDGVVLFAT</sequence>
<evidence type="ECO:0000313" key="2">
    <source>
        <dbReference type="EMBL" id="GAI94929.1"/>
    </source>
</evidence>
<reference evidence="2" key="1">
    <citation type="journal article" date="2014" name="Front. Microbiol.">
        <title>High frequency of phylogenetically diverse reductive dehalogenase-homologous genes in deep subseafloor sedimentary metagenomes.</title>
        <authorList>
            <person name="Kawai M."/>
            <person name="Futagami T."/>
            <person name="Toyoda A."/>
            <person name="Takaki Y."/>
            <person name="Nishi S."/>
            <person name="Hori S."/>
            <person name="Arai W."/>
            <person name="Tsubouchi T."/>
            <person name="Morono Y."/>
            <person name="Uchiyama I."/>
            <person name="Ito T."/>
            <person name="Fujiyama A."/>
            <person name="Inagaki F."/>
            <person name="Takami H."/>
        </authorList>
    </citation>
    <scope>NUCLEOTIDE SEQUENCE</scope>
    <source>
        <strain evidence="2">Expedition CK06-06</strain>
    </source>
</reference>
<feature type="domain" description="Polymerase nucleotidyl transferase" evidence="1">
    <location>
        <begin position="23"/>
        <end position="98"/>
    </location>
</feature>
<dbReference type="InterPro" id="IPR002934">
    <property type="entry name" value="Polymerase_NTP_transf_dom"/>
</dbReference>
<dbReference type="InterPro" id="IPR043519">
    <property type="entry name" value="NT_sf"/>
</dbReference>
<comment type="caution">
    <text evidence="2">The sequence shown here is derived from an EMBL/GenBank/DDBJ whole genome shotgun (WGS) entry which is preliminary data.</text>
</comment>
<dbReference type="PANTHER" id="PTHR33933">
    <property type="entry name" value="NUCLEOTIDYLTRANSFERASE"/>
    <property type="match status" value="1"/>
</dbReference>
<dbReference type="InterPro" id="IPR052548">
    <property type="entry name" value="Type_VII_TA_antitoxin"/>
</dbReference>
<evidence type="ECO:0000259" key="1">
    <source>
        <dbReference type="Pfam" id="PF01909"/>
    </source>
</evidence>
<feature type="non-terminal residue" evidence="2">
    <location>
        <position position="1"/>
    </location>
</feature>
<dbReference type="PANTHER" id="PTHR33933:SF1">
    <property type="entry name" value="PROTEIN ADENYLYLTRANSFERASE MNTA-RELATED"/>
    <property type="match status" value="1"/>
</dbReference>
<dbReference type="GO" id="GO:0016779">
    <property type="term" value="F:nucleotidyltransferase activity"/>
    <property type="evidence" value="ECO:0007669"/>
    <property type="project" value="InterPro"/>
</dbReference>
<organism evidence="2">
    <name type="scientific">marine sediment metagenome</name>
    <dbReference type="NCBI Taxonomy" id="412755"/>
    <lineage>
        <taxon>unclassified sequences</taxon>
        <taxon>metagenomes</taxon>
        <taxon>ecological metagenomes</taxon>
    </lineage>
</organism>
<dbReference type="EMBL" id="BARW01018095">
    <property type="protein sequence ID" value="GAI94929.1"/>
    <property type="molecule type" value="Genomic_DNA"/>
</dbReference>
<dbReference type="SUPFAM" id="SSF81301">
    <property type="entry name" value="Nucleotidyltransferase"/>
    <property type="match status" value="1"/>
</dbReference>
<dbReference type="AlphaFoldDB" id="X1URE4"/>